<evidence type="ECO:0000256" key="13">
    <source>
        <dbReference type="SAM" id="MobiDB-lite"/>
    </source>
</evidence>
<dbReference type="GO" id="GO:0006826">
    <property type="term" value="P:iron ion transport"/>
    <property type="evidence" value="ECO:0007669"/>
    <property type="project" value="UniProtKB-KW"/>
</dbReference>
<reference evidence="17" key="2">
    <citation type="submission" date="2020-09" db="EMBL/GenBank/DDBJ databases">
        <authorList>
            <person name="Sun Q."/>
            <person name="Kim S."/>
        </authorList>
    </citation>
    <scope>NUCLEOTIDE SEQUENCE</scope>
    <source>
        <strain evidence="17">KCTC 32255</strain>
    </source>
</reference>
<evidence type="ECO:0000256" key="14">
    <source>
        <dbReference type="SAM" id="SignalP"/>
    </source>
</evidence>
<dbReference type="EMBL" id="BMZA01000011">
    <property type="protein sequence ID" value="GGZ10235.1"/>
    <property type="molecule type" value="Genomic_DNA"/>
</dbReference>
<dbReference type="InterPro" id="IPR012910">
    <property type="entry name" value="Plug_dom"/>
</dbReference>
<gene>
    <name evidence="17" type="ORF">GCM10011614_26430</name>
</gene>
<keyword evidence="18" id="KW-1185">Reference proteome</keyword>
<evidence type="ECO:0000256" key="7">
    <source>
        <dbReference type="ARBA" id="ARBA00023065"/>
    </source>
</evidence>
<keyword evidence="10 11" id="KW-0998">Cell outer membrane</keyword>
<feature type="region of interest" description="Disordered" evidence="13">
    <location>
        <begin position="280"/>
        <end position="301"/>
    </location>
</feature>
<dbReference type="PROSITE" id="PS52016">
    <property type="entry name" value="TONB_DEPENDENT_REC_3"/>
    <property type="match status" value="1"/>
</dbReference>
<reference evidence="17" key="1">
    <citation type="journal article" date="2014" name="Int. J. Syst. Evol. Microbiol.">
        <title>Complete genome sequence of Corynebacterium casei LMG S-19264T (=DSM 44701T), isolated from a smear-ripened cheese.</title>
        <authorList>
            <consortium name="US DOE Joint Genome Institute (JGI-PGF)"/>
            <person name="Walter F."/>
            <person name="Albersmeier A."/>
            <person name="Kalinowski J."/>
            <person name="Ruckert C."/>
        </authorList>
    </citation>
    <scope>NUCLEOTIDE SEQUENCE</scope>
    <source>
        <strain evidence="17">KCTC 32255</strain>
    </source>
</reference>
<organism evidence="17 18">
    <name type="scientific">Novosphingobium colocasiae</name>
    <dbReference type="NCBI Taxonomy" id="1256513"/>
    <lineage>
        <taxon>Bacteria</taxon>
        <taxon>Pseudomonadati</taxon>
        <taxon>Pseudomonadota</taxon>
        <taxon>Alphaproteobacteria</taxon>
        <taxon>Sphingomonadales</taxon>
        <taxon>Sphingomonadaceae</taxon>
        <taxon>Novosphingobium</taxon>
    </lineage>
</organism>
<evidence type="ECO:0000256" key="4">
    <source>
        <dbReference type="ARBA" id="ARBA00022496"/>
    </source>
</evidence>
<dbReference type="CDD" id="cd01347">
    <property type="entry name" value="ligand_gated_channel"/>
    <property type="match status" value="1"/>
</dbReference>
<dbReference type="GO" id="GO:0009279">
    <property type="term" value="C:cell outer membrane"/>
    <property type="evidence" value="ECO:0007669"/>
    <property type="project" value="UniProtKB-SubCell"/>
</dbReference>
<feature type="chain" id="PRO_5036721731" evidence="14">
    <location>
        <begin position="24"/>
        <end position="770"/>
    </location>
</feature>
<evidence type="ECO:0000259" key="16">
    <source>
        <dbReference type="Pfam" id="PF07715"/>
    </source>
</evidence>
<evidence type="ECO:0000256" key="10">
    <source>
        <dbReference type="ARBA" id="ARBA00023237"/>
    </source>
</evidence>
<evidence type="ECO:0000256" key="6">
    <source>
        <dbReference type="ARBA" id="ARBA00023004"/>
    </source>
</evidence>
<dbReference type="Pfam" id="PF00593">
    <property type="entry name" value="TonB_dep_Rec_b-barrel"/>
    <property type="match status" value="1"/>
</dbReference>
<keyword evidence="14" id="KW-0732">Signal</keyword>
<feature type="domain" description="TonB-dependent receptor plug" evidence="16">
    <location>
        <begin position="50"/>
        <end position="155"/>
    </location>
</feature>
<keyword evidence="2 11" id="KW-0813">Transport</keyword>
<dbReference type="PANTHER" id="PTHR32552:SF81">
    <property type="entry name" value="TONB-DEPENDENT OUTER MEMBRANE RECEPTOR"/>
    <property type="match status" value="1"/>
</dbReference>
<evidence type="ECO:0000256" key="9">
    <source>
        <dbReference type="ARBA" id="ARBA00023136"/>
    </source>
</evidence>
<keyword evidence="6" id="KW-0408">Iron</keyword>
<protein>
    <submittedName>
        <fullName evidence="17">TonB-dependent receptor</fullName>
    </submittedName>
</protein>
<keyword evidence="7" id="KW-0406">Ion transport</keyword>
<dbReference type="Proteomes" id="UP000648075">
    <property type="component" value="Unassembled WGS sequence"/>
</dbReference>
<keyword evidence="3 11" id="KW-1134">Transmembrane beta strand</keyword>
<evidence type="ECO:0000256" key="1">
    <source>
        <dbReference type="ARBA" id="ARBA00004571"/>
    </source>
</evidence>
<evidence type="ECO:0000259" key="15">
    <source>
        <dbReference type="Pfam" id="PF00593"/>
    </source>
</evidence>
<keyword evidence="5 11" id="KW-0812">Transmembrane</keyword>
<proteinExistence type="inferred from homology"/>
<dbReference type="InterPro" id="IPR000531">
    <property type="entry name" value="Beta-barrel_TonB"/>
</dbReference>
<dbReference type="Pfam" id="PF07715">
    <property type="entry name" value="Plug"/>
    <property type="match status" value="1"/>
</dbReference>
<dbReference type="Gene3D" id="2.40.170.20">
    <property type="entry name" value="TonB-dependent receptor, beta-barrel domain"/>
    <property type="match status" value="1"/>
</dbReference>
<comment type="caution">
    <text evidence="17">The sequence shown here is derived from an EMBL/GenBank/DDBJ whole genome shotgun (WGS) entry which is preliminary data.</text>
</comment>
<evidence type="ECO:0000256" key="12">
    <source>
        <dbReference type="RuleBase" id="RU003357"/>
    </source>
</evidence>
<feature type="domain" description="TonB-dependent receptor-like beta-barrel" evidence="15">
    <location>
        <begin position="284"/>
        <end position="736"/>
    </location>
</feature>
<accession>A0A918PHZ7</accession>
<sequence>MKLNTLLAGVAGLAFFVPGVAFAQDAADDSSGGVGEIVVTAQKRSESLNKVGLTVQAMTGDDLLKQGVKDVGDLARVVPSLTVANSIYNTPVYTLRGVGFYENSLAAYPAVSVYVDEVPMPFPALVGTAALDVQRVEVLKGPQGTLFGQNATGGAINYIAAKPTDIFKAGLNASVDSFGEVDADGYVSGPLSDSLKARISARTAQGGGWQKSVSRPDDKKLGDKDLFMGRVLLDWQATDRLKFELNVNGMVDKSDPQAGQYIALFPQVGPVGAELAATPFAPSKPRAADWNPDRRPKGDDRQWQVALRGDYDLTDDVTLTSITSYVDFKRKQINDPDGVASEALEFLFDGRLKSFSQELRIASSGTRWNWMLGANYEHTTSKEFADQHVAQSSVVANLGFPANSNTFFLNSQIDNYAVFANADYELLPDLKLKGGIRYTESKRDAQTCTKDAGNGGAAAFFTATSTAIRQAIDPTAAATPDIPVGGCVTLDEATFLPTSYSNSLNEENVSWRVGLDYQALRQLLLYANVSKGYKAGSFLFTNASSTAQFAPVKQESVLAFEGGFKASMLDGAAQFNLAGFYYKYTDKQTRGKRIDPVFGVLDALVNVPKSSLMGVEAELMLEPVDGLNLKVGGTYINSRIDEYTGVGFVGGVKDFEGNSLPFAPDLSVNASADYDFAVTDSVNLFFGGTVTHNSSTYSVIDSDAATAKLDAYTLVDLRAGVSFADRYRLTVFGHNVFNEYYFTNAPILYDTQVRYTGRPASYGVSLSANF</sequence>
<evidence type="ECO:0000313" key="17">
    <source>
        <dbReference type="EMBL" id="GGZ10235.1"/>
    </source>
</evidence>
<evidence type="ECO:0000256" key="3">
    <source>
        <dbReference type="ARBA" id="ARBA00022452"/>
    </source>
</evidence>
<name>A0A918PHZ7_9SPHN</name>
<keyword evidence="17" id="KW-0675">Receptor</keyword>
<keyword evidence="8 12" id="KW-0798">TonB box</keyword>
<feature type="compositionally biased region" description="Basic and acidic residues" evidence="13">
    <location>
        <begin position="291"/>
        <end position="301"/>
    </location>
</feature>
<keyword evidence="9 11" id="KW-0472">Membrane</keyword>
<dbReference type="RefSeq" id="WP_189621690.1">
    <property type="nucleotide sequence ID" value="NZ_BMZA01000011.1"/>
</dbReference>
<dbReference type="AlphaFoldDB" id="A0A918PHZ7"/>
<dbReference type="InterPro" id="IPR036942">
    <property type="entry name" value="Beta-barrel_TonB_sf"/>
</dbReference>
<feature type="signal peptide" evidence="14">
    <location>
        <begin position="1"/>
        <end position="23"/>
    </location>
</feature>
<comment type="similarity">
    <text evidence="11 12">Belongs to the TonB-dependent receptor family.</text>
</comment>
<dbReference type="SUPFAM" id="SSF56935">
    <property type="entry name" value="Porins"/>
    <property type="match status" value="1"/>
</dbReference>
<dbReference type="PANTHER" id="PTHR32552">
    <property type="entry name" value="FERRICHROME IRON RECEPTOR-RELATED"/>
    <property type="match status" value="1"/>
</dbReference>
<evidence type="ECO:0000313" key="18">
    <source>
        <dbReference type="Proteomes" id="UP000648075"/>
    </source>
</evidence>
<keyword evidence="4" id="KW-0410">Iron transport</keyword>
<evidence type="ECO:0000256" key="8">
    <source>
        <dbReference type="ARBA" id="ARBA00023077"/>
    </source>
</evidence>
<evidence type="ECO:0000256" key="11">
    <source>
        <dbReference type="PROSITE-ProRule" id="PRU01360"/>
    </source>
</evidence>
<comment type="subcellular location">
    <subcellularLocation>
        <location evidence="1 11">Cell outer membrane</location>
        <topology evidence="1 11">Multi-pass membrane protein</topology>
    </subcellularLocation>
</comment>
<evidence type="ECO:0000256" key="2">
    <source>
        <dbReference type="ARBA" id="ARBA00022448"/>
    </source>
</evidence>
<evidence type="ECO:0000256" key="5">
    <source>
        <dbReference type="ARBA" id="ARBA00022692"/>
    </source>
</evidence>
<dbReference type="InterPro" id="IPR039426">
    <property type="entry name" value="TonB-dep_rcpt-like"/>
</dbReference>